<feature type="transmembrane region" description="Helical" evidence="1">
    <location>
        <begin position="66"/>
        <end position="85"/>
    </location>
</feature>
<name>A0ABY7ZNH2_9ACTN</name>
<evidence type="ECO:0000256" key="1">
    <source>
        <dbReference type="SAM" id="Phobius"/>
    </source>
</evidence>
<protein>
    <submittedName>
        <fullName evidence="2">Uncharacterized protein</fullName>
    </submittedName>
</protein>
<evidence type="ECO:0000313" key="2">
    <source>
        <dbReference type="EMBL" id="WDZ83981.1"/>
    </source>
</evidence>
<accession>A0ABY7ZNH2</accession>
<evidence type="ECO:0000313" key="3">
    <source>
        <dbReference type="Proteomes" id="UP001219605"/>
    </source>
</evidence>
<organism evidence="2 3">
    <name type="scientific">Micromonospora cathayae</name>
    <dbReference type="NCBI Taxonomy" id="3028804"/>
    <lineage>
        <taxon>Bacteria</taxon>
        <taxon>Bacillati</taxon>
        <taxon>Actinomycetota</taxon>
        <taxon>Actinomycetes</taxon>
        <taxon>Micromonosporales</taxon>
        <taxon>Micromonosporaceae</taxon>
        <taxon>Micromonospora</taxon>
    </lineage>
</organism>
<dbReference type="RefSeq" id="WP_275030538.1">
    <property type="nucleotide sequence ID" value="NZ_CP118615.1"/>
</dbReference>
<gene>
    <name evidence="2" type="ORF">PVK37_26495</name>
</gene>
<proteinExistence type="predicted"/>
<sequence>MRKRTIEIQKLADRIEAELASGRVDDVDLTDDQAGRVVEVLLPLLSVELARIAGGTVWRMRRTARVVATSQTGSLMIAAIGYGALAS</sequence>
<dbReference type="EMBL" id="CP118615">
    <property type="protein sequence ID" value="WDZ83981.1"/>
    <property type="molecule type" value="Genomic_DNA"/>
</dbReference>
<dbReference type="Proteomes" id="UP001219605">
    <property type="component" value="Chromosome"/>
</dbReference>
<reference evidence="2 3" key="1">
    <citation type="submission" date="2023-02" db="EMBL/GenBank/DDBJ databases">
        <authorList>
            <person name="Mo P."/>
        </authorList>
    </citation>
    <scope>NUCLEOTIDE SEQUENCE [LARGE SCALE GENOMIC DNA]</scope>
    <source>
        <strain evidence="2 3">HUAS 3</strain>
    </source>
</reference>
<keyword evidence="1" id="KW-0812">Transmembrane</keyword>
<keyword evidence="1" id="KW-1133">Transmembrane helix</keyword>
<keyword evidence="1" id="KW-0472">Membrane</keyword>
<keyword evidence="3" id="KW-1185">Reference proteome</keyword>